<dbReference type="CDD" id="cd00291">
    <property type="entry name" value="SirA_YedF_YeeD"/>
    <property type="match status" value="1"/>
</dbReference>
<dbReference type="RefSeq" id="WP_078808889.1">
    <property type="nucleotide sequence ID" value="NZ_FUWM01000004.1"/>
</dbReference>
<protein>
    <submittedName>
        <fullName evidence="8">CoA-disulfide reductase</fullName>
    </submittedName>
</protein>
<gene>
    <name evidence="8" type="ORF">SAMN02745118_00365</name>
</gene>
<dbReference type="PROSITE" id="PS50206">
    <property type="entry name" value="RHODANESE_3"/>
    <property type="match status" value="1"/>
</dbReference>
<dbReference type="SMART" id="SM00450">
    <property type="entry name" value="RHOD"/>
    <property type="match status" value="1"/>
</dbReference>
<dbReference type="Pfam" id="PF01206">
    <property type="entry name" value="TusA"/>
    <property type="match status" value="1"/>
</dbReference>
<dbReference type="InterPro" id="IPR023753">
    <property type="entry name" value="FAD/NAD-binding_dom"/>
</dbReference>
<keyword evidence="3" id="KW-0285">Flavoprotein</keyword>
<keyword evidence="4" id="KW-0274">FAD</keyword>
<dbReference type="PRINTS" id="PR00368">
    <property type="entry name" value="FADPNR"/>
</dbReference>
<evidence type="ECO:0000256" key="4">
    <source>
        <dbReference type="ARBA" id="ARBA00022827"/>
    </source>
</evidence>
<dbReference type="SUPFAM" id="SSF55424">
    <property type="entry name" value="FAD/NAD-linked reductases, dimerisation (C-terminal) domain"/>
    <property type="match status" value="1"/>
</dbReference>
<dbReference type="NCBIfam" id="NF010037">
    <property type="entry name" value="PRK13512.1"/>
    <property type="match status" value="1"/>
</dbReference>
<dbReference type="SUPFAM" id="SSF52821">
    <property type="entry name" value="Rhodanese/Cell cycle control phosphatase"/>
    <property type="match status" value="1"/>
</dbReference>
<evidence type="ECO:0000259" key="7">
    <source>
        <dbReference type="PROSITE" id="PS50206"/>
    </source>
</evidence>
<evidence type="ECO:0000256" key="3">
    <source>
        <dbReference type="ARBA" id="ARBA00022630"/>
    </source>
</evidence>
<evidence type="ECO:0000313" key="9">
    <source>
        <dbReference type="Proteomes" id="UP000190625"/>
    </source>
</evidence>
<proteinExistence type="inferred from homology"/>
<accession>A0A1T4JS48</accession>
<dbReference type="InterPro" id="IPR001455">
    <property type="entry name" value="TusA-like"/>
</dbReference>
<dbReference type="AlphaFoldDB" id="A0A1T4JS48"/>
<dbReference type="InterPro" id="IPR050260">
    <property type="entry name" value="FAD-bd_OxRdtase"/>
</dbReference>
<dbReference type="InterPro" id="IPR036868">
    <property type="entry name" value="TusA-like_sf"/>
</dbReference>
<dbReference type="Gene3D" id="3.30.110.40">
    <property type="entry name" value="TusA-like domain"/>
    <property type="match status" value="1"/>
</dbReference>
<dbReference type="InterPro" id="IPR016156">
    <property type="entry name" value="FAD/NAD-linked_Rdtase_dimer_sf"/>
</dbReference>
<keyword evidence="9" id="KW-1185">Reference proteome</keyword>
<dbReference type="EMBL" id="FUWM01000004">
    <property type="protein sequence ID" value="SJZ32969.1"/>
    <property type="molecule type" value="Genomic_DNA"/>
</dbReference>
<dbReference type="PRINTS" id="PR00411">
    <property type="entry name" value="PNDRDTASEI"/>
</dbReference>
<keyword evidence="5" id="KW-0560">Oxidoreductase</keyword>
<dbReference type="Pfam" id="PF07992">
    <property type="entry name" value="Pyr_redox_2"/>
    <property type="match status" value="1"/>
</dbReference>
<evidence type="ECO:0000256" key="6">
    <source>
        <dbReference type="ARBA" id="ARBA00023284"/>
    </source>
</evidence>
<dbReference type="GO" id="GO:0016491">
    <property type="term" value="F:oxidoreductase activity"/>
    <property type="evidence" value="ECO:0007669"/>
    <property type="project" value="UniProtKB-KW"/>
</dbReference>
<dbReference type="Pfam" id="PF02852">
    <property type="entry name" value="Pyr_redox_dim"/>
    <property type="match status" value="1"/>
</dbReference>
<reference evidence="9" key="1">
    <citation type="submission" date="2017-02" db="EMBL/GenBank/DDBJ databases">
        <authorList>
            <person name="Varghese N."/>
            <person name="Submissions S."/>
        </authorList>
    </citation>
    <scope>NUCLEOTIDE SEQUENCE [LARGE SCALE GENOMIC DNA]</scope>
    <source>
        <strain evidence="9">ATCC BAA-73</strain>
    </source>
</reference>
<keyword evidence="6" id="KW-0676">Redox-active center</keyword>
<organism evidence="8 9">
    <name type="scientific">Selenihalanaerobacter shriftii</name>
    <dbReference type="NCBI Taxonomy" id="142842"/>
    <lineage>
        <taxon>Bacteria</taxon>
        <taxon>Bacillati</taxon>
        <taxon>Bacillota</taxon>
        <taxon>Clostridia</taxon>
        <taxon>Halanaerobiales</taxon>
        <taxon>Halobacteroidaceae</taxon>
        <taxon>Selenihalanaerobacter</taxon>
    </lineage>
</organism>
<sequence length="657" mass="73147">MSNKILIVGGVAGGASTAARLRRMDEDAEIIMFERGEYISFANCGLPYYIGGTIEKRDKLLVQTPKKMGNRFNIDVRVENEVIDINPNKQEIKVKDLTNNEEYVEDYDYLVLSPGAEPIKPPIPGIEDERIFTLRNIPDTDEIKGYLDEKNPEKAVVIGGGFIGIEMVENLHDQGLDVSLVEAADQVMGPIDYDMASILHNHMREQGIKLYLEDGVKSFEDKGNVTDVVLESGKQLDADMIIMAIGVKPNVELAEKADLELGETGAILVDEYMKTSDENIYALGDAIEVKDYVTGNRTHIPLAGPANKQGRIVANNLAGRKEKFTGTQGSSVAKVFDCTVASTGKNEESLQQEGIDYQASITISRSHAGYYPGGLRMFVKVLFKPEDGELLGAQIVGLDGVDKRIDVLATVLRFKKTVFDLQELELAYAPPYSSAKDPVNMAGFVAGNLLKEITDIIHWWELDELDWQDKLLVDTRSASENRMGSIEDMAGIENSINIPLSEFRNRLDELPKDKELILYCGSGLRSYIASRILLQNGFDKVKNLSGGYRLYTEIHQDKEARSESGLKDKVEHGQIVTDETGEPVGDIITLNLCGEQCLDIGKKLEKKAKELKEDDILEVVVDGPDFRNDIKSWCQETNYEIVEIKQNDNKFNIFITN</sequence>
<evidence type="ECO:0000256" key="1">
    <source>
        <dbReference type="ARBA" id="ARBA00001974"/>
    </source>
</evidence>
<evidence type="ECO:0000256" key="2">
    <source>
        <dbReference type="ARBA" id="ARBA00009130"/>
    </source>
</evidence>
<dbReference type="PANTHER" id="PTHR43429:SF1">
    <property type="entry name" value="NAD(P)H SULFUR OXIDOREDUCTASE (COA-DEPENDENT)"/>
    <property type="match status" value="1"/>
</dbReference>
<dbReference type="Gene3D" id="3.50.50.60">
    <property type="entry name" value="FAD/NAD(P)-binding domain"/>
    <property type="match status" value="2"/>
</dbReference>
<dbReference type="InterPro" id="IPR036873">
    <property type="entry name" value="Rhodanese-like_dom_sf"/>
</dbReference>
<comment type="similarity">
    <text evidence="2">Belongs to the class-III pyridine nucleotide-disulfide oxidoreductase family.</text>
</comment>
<dbReference type="InterPro" id="IPR001763">
    <property type="entry name" value="Rhodanese-like_dom"/>
</dbReference>
<dbReference type="STRING" id="142842.SAMN02745118_00365"/>
<dbReference type="SUPFAM" id="SSF64307">
    <property type="entry name" value="SirA-like"/>
    <property type="match status" value="1"/>
</dbReference>
<dbReference type="Proteomes" id="UP000190625">
    <property type="component" value="Unassembled WGS sequence"/>
</dbReference>
<dbReference type="Gene3D" id="3.40.250.10">
    <property type="entry name" value="Rhodanese-like domain"/>
    <property type="match status" value="1"/>
</dbReference>
<dbReference type="InterPro" id="IPR036188">
    <property type="entry name" value="FAD/NAD-bd_sf"/>
</dbReference>
<dbReference type="PANTHER" id="PTHR43429">
    <property type="entry name" value="PYRIDINE NUCLEOTIDE-DISULFIDE OXIDOREDUCTASE DOMAIN-CONTAINING"/>
    <property type="match status" value="1"/>
</dbReference>
<feature type="domain" description="Rhodanese" evidence="7">
    <location>
        <begin position="466"/>
        <end position="560"/>
    </location>
</feature>
<dbReference type="Pfam" id="PF00581">
    <property type="entry name" value="Rhodanese"/>
    <property type="match status" value="1"/>
</dbReference>
<dbReference type="SUPFAM" id="SSF51905">
    <property type="entry name" value="FAD/NAD(P)-binding domain"/>
    <property type="match status" value="1"/>
</dbReference>
<name>A0A1T4JS48_9FIRM</name>
<dbReference type="InterPro" id="IPR004099">
    <property type="entry name" value="Pyr_nucl-diS_OxRdtase_dimer"/>
</dbReference>
<evidence type="ECO:0000256" key="5">
    <source>
        <dbReference type="ARBA" id="ARBA00023002"/>
    </source>
</evidence>
<dbReference type="OrthoDB" id="9802028at2"/>
<evidence type="ECO:0000313" key="8">
    <source>
        <dbReference type="EMBL" id="SJZ32969.1"/>
    </source>
</evidence>
<comment type="cofactor">
    <cofactor evidence="1">
        <name>FAD</name>
        <dbReference type="ChEBI" id="CHEBI:57692"/>
    </cofactor>
</comment>